<protein>
    <submittedName>
        <fullName evidence="1">Bifunctional N-succinyldiaminopimelate-aminotransferase/acetylornithine transaminase protein</fullName>
        <ecNumber evidence="1">2.6.1.17</ecNumber>
    </submittedName>
</protein>
<organism evidence="1 2">
    <name type="scientific">Pseudomonas savastanoi pv. glycinea str. race 4</name>
    <dbReference type="NCBI Taxonomy" id="875330"/>
    <lineage>
        <taxon>Bacteria</taxon>
        <taxon>Pseudomonadati</taxon>
        <taxon>Pseudomonadota</taxon>
        <taxon>Gammaproteobacteria</taxon>
        <taxon>Pseudomonadales</taxon>
        <taxon>Pseudomonadaceae</taxon>
        <taxon>Pseudomonas</taxon>
    </lineage>
</organism>
<sequence length="28" mass="3061">MSVEHAAVQRADFDQVMVPNYAPAGFIP</sequence>
<accession>F3CF35</accession>
<dbReference type="EC" id="2.6.1.17" evidence="1"/>
<evidence type="ECO:0000313" key="1">
    <source>
        <dbReference type="EMBL" id="EGH17877.1"/>
    </source>
</evidence>
<keyword evidence="1" id="KW-0032">Aminotransferase</keyword>
<name>F3CF35_PSESG</name>
<dbReference type="GO" id="GO:0009016">
    <property type="term" value="F:succinyldiaminopimelate transaminase activity"/>
    <property type="evidence" value="ECO:0007669"/>
    <property type="project" value="UniProtKB-EC"/>
</dbReference>
<dbReference type="EMBL" id="ADWY01002141">
    <property type="protein sequence ID" value="EGH17877.1"/>
    <property type="molecule type" value="Genomic_DNA"/>
</dbReference>
<feature type="non-terminal residue" evidence="1">
    <location>
        <position position="28"/>
    </location>
</feature>
<keyword evidence="1" id="KW-0808">Transferase</keyword>
<dbReference type="Proteomes" id="UP000005466">
    <property type="component" value="Unassembled WGS sequence"/>
</dbReference>
<evidence type="ECO:0000313" key="2">
    <source>
        <dbReference type="Proteomes" id="UP000005466"/>
    </source>
</evidence>
<dbReference type="HOGENOM" id="CLU_3413902_0_0_6"/>
<comment type="caution">
    <text evidence="1">The sequence shown here is derived from an EMBL/GenBank/DDBJ whole genome shotgun (WGS) entry which is preliminary data.</text>
</comment>
<proteinExistence type="predicted"/>
<gene>
    <name evidence="1" type="primary">argD</name>
    <name evidence="1" type="ORF">Pgy4_33521</name>
</gene>
<dbReference type="AlphaFoldDB" id="F3CF35"/>
<reference evidence="1 2" key="1">
    <citation type="journal article" date="2011" name="PLoS Pathog.">
        <title>Dynamic evolution of pathogenicity revealed by sequencing and comparative genomics of 19 Pseudomonas syringae isolates.</title>
        <authorList>
            <person name="Baltrus D.A."/>
            <person name="Nishimura M.T."/>
            <person name="Romanchuk A."/>
            <person name="Chang J.H."/>
            <person name="Mukhtar M.S."/>
            <person name="Cherkis K."/>
            <person name="Roach J."/>
            <person name="Grant S.R."/>
            <person name="Jones C.D."/>
            <person name="Dangl J.L."/>
        </authorList>
    </citation>
    <scope>NUCLEOTIDE SEQUENCE [LARGE SCALE GENOMIC DNA]</scope>
    <source>
        <strain evidence="2">race 4</strain>
    </source>
</reference>